<dbReference type="InterPro" id="IPR001482">
    <property type="entry name" value="T2SS/T4SS_dom"/>
</dbReference>
<dbReference type="CDD" id="cd01130">
    <property type="entry name" value="VirB11-like_ATPase"/>
    <property type="match status" value="1"/>
</dbReference>
<dbReference type="InterPro" id="IPR050921">
    <property type="entry name" value="T4SS_GSP_E_ATPase"/>
</dbReference>
<dbReference type="KEGG" id="ppm:PPSC2_27395"/>
<dbReference type="RefSeq" id="WP_013385953.1">
    <property type="nucleotide sequence ID" value="NC_014628.2"/>
</dbReference>
<keyword evidence="3" id="KW-0614">Plasmid</keyword>
<dbReference type="SUPFAM" id="SSF52540">
    <property type="entry name" value="P-loop containing nucleoside triphosphate hydrolases"/>
    <property type="match status" value="1"/>
</dbReference>
<dbReference type="HOGENOM" id="CLU_585067_0_0_9"/>
<sequence>MEQSFHSFRRDLAKFKNAKQEGSVLLTYEEALEEVRTKLGEKLENIFKSQGDITTKSDKPVEENVKDKEFLRKKISMYRDHIADIVHNNNIRVRQFEGTNEIERFIDEMAQEFAGYSILSKAFADPGITDIYVIRWNKIFVEKDGMNMKYPYTFRNPKHLKDTIERFLREAGKAINDGDQKIVDFELFGDRGCATSKKVSPKDYSMTIRKHNEDQITKEHIVKNGVLNEELADLLGLLITGESNLIYAGITGSGKTTTIRALLDHYVTKANKRMLVCEDTQELFPQNEHTLELVSVKSDDESLRVTLGQLIITALRLKPKYIIVGEVRGEEAQAAVEGMETGHSTIFTMHGGNPWNIINRLVTKYLMAMPSLGIDVVERIIGSSLDYIAIQDNIPGTGRKCTSLSEVTYNFETRRIELKPIYKYDFRTKEFKFENKISREKADMMMSRGVAWDQLEPWVEDERVAA</sequence>
<dbReference type="Gene3D" id="3.30.450.380">
    <property type="match status" value="1"/>
</dbReference>
<accession>E3EKT8</accession>
<protein>
    <submittedName>
        <fullName evidence="3">Secretion system protein E</fullName>
    </submittedName>
</protein>
<name>E3EKT8_PAEPS</name>
<evidence type="ECO:0000313" key="3">
    <source>
        <dbReference type="EMBL" id="ADO59539.1"/>
    </source>
</evidence>
<comment type="similarity">
    <text evidence="1">Belongs to the GSP E family.</text>
</comment>
<geneLocation type="plasmid" evidence="3 4">
    <name>pSC2</name>
</geneLocation>
<gene>
    <name evidence="3" type="ORF">PPSC2_27395</name>
</gene>
<dbReference type="AlphaFoldDB" id="E3EKT8"/>
<dbReference type="eggNOG" id="COG4962">
    <property type="taxonomic scope" value="Bacteria"/>
</dbReference>
<organism evidence="3 4">
    <name type="scientific">Paenibacillus polymyxa (strain SC2)</name>
    <name type="common">Bacillus polymyxa</name>
    <dbReference type="NCBI Taxonomy" id="886882"/>
    <lineage>
        <taxon>Bacteria</taxon>
        <taxon>Bacillati</taxon>
        <taxon>Bacillota</taxon>
        <taxon>Bacilli</taxon>
        <taxon>Bacillales</taxon>
        <taxon>Paenibacillaceae</taxon>
        <taxon>Paenibacillus</taxon>
    </lineage>
</organism>
<dbReference type="OrthoDB" id="9810761at2"/>
<dbReference type="PATRIC" id="fig|886882.15.peg.5798"/>
<evidence type="ECO:0000259" key="2">
    <source>
        <dbReference type="Pfam" id="PF00437"/>
    </source>
</evidence>
<dbReference type="GO" id="GO:0016887">
    <property type="term" value="F:ATP hydrolysis activity"/>
    <property type="evidence" value="ECO:0007669"/>
    <property type="project" value="InterPro"/>
</dbReference>
<dbReference type="Pfam" id="PF00437">
    <property type="entry name" value="T2SSE"/>
    <property type="match status" value="1"/>
</dbReference>
<dbReference type="PANTHER" id="PTHR30486">
    <property type="entry name" value="TWITCHING MOTILITY PROTEIN PILT"/>
    <property type="match status" value="1"/>
</dbReference>
<proteinExistence type="inferred from homology"/>
<dbReference type="EMBL" id="CP002214">
    <property type="protein sequence ID" value="ADO59539.1"/>
    <property type="molecule type" value="Genomic_DNA"/>
</dbReference>
<feature type="domain" description="Bacterial type II secretion system protein E" evidence="2">
    <location>
        <begin position="205"/>
        <end position="401"/>
    </location>
</feature>
<evidence type="ECO:0000313" key="4">
    <source>
        <dbReference type="Proteomes" id="UP000006868"/>
    </source>
</evidence>
<dbReference type="PANTHER" id="PTHR30486:SF6">
    <property type="entry name" value="TYPE IV PILUS RETRACTATION ATPASE PILT"/>
    <property type="match status" value="1"/>
</dbReference>
<dbReference type="InterPro" id="IPR027417">
    <property type="entry name" value="P-loop_NTPase"/>
</dbReference>
<dbReference type="Proteomes" id="UP000006868">
    <property type="component" value="Plasmid pSC2"/>
</dbReference>
<evidence type="ECO:0000256" key="1">
    <source>
        <dbReference type="ARBA" id="ARBA00006611"/>
    </source>
</evidence>
<dbReference type="Gene3D" id="3.40.50.300">
    <property type="entry name" value="P-loop containing nucleotide triphosphate hydrolases"/>
    <property type="match status" value="1"/>
</dbReference>
<reference evidence="3 4" key="1">
    <citation type="journal article" date="2011" name="J. Bacteriol.">
        <title>Complete genome sequence of Paenibacillus polymyxa SC2, a strain of plant growth-promoting Rhizobacterium with broad-spectrum antimicrobial activity.</title>
        <authorList>
            <person name="Ma M."/>
            <person name="Wang C."/>
            <person name="Ding Y."/>
            <person name="Li L."/>
            <person name="Shen D."/>
            <person name="Jiang X."/>
            <person name="Guan D."/>
            <person name="Cao F."/>
            <person name="Chen H."/>
            <person name="Feng R."/>
            <person name="Wang X."/>
            <person name="Ge Y."/>
            <person name="Yao L."/>
            <person name="Bing X."/>
            <person name="Yang X."/>
            <person name="Li J."/>
            <person name="Du B."/>
        </authorList>
    </citation>
    <scope>NUCLEOTIDE SEQUENCE [LARGE SCALE GENOMIC DNA]</scope>
    <source>
        <strain evidence="3 4">SC2</strain>
        <plasmid evidence="4">pSC2</plasmid>
    </source>
</reference>